<evidence type="ECO:0000256" key="2">
    <source>
        <dbReference type="ARBA" id="ARBA00003120"/>
    </source>
</evidence>
<keyword evidence="6" id="KW-0479">Metal-binding</keyword>
<dbReference type="AlphaFoldDB" id="A0A4V1KVC8"/>
<evidence type="ECO:0000256" key="7">
    <source>
        <dbReference type="ARBA" id="ARBA00022898"/>
    </source>
</evidence>
<dbReference type="Pfam" id="PF00266">
    <property type="entry name" value="Aminotran_5"/>
    <property type="match status" value="1"/>
</dbReference>
<dbReference type="PANTHER" id="PTHR11601:SF34">
    <property type="entry name" value="CYSTEINE DESULFURASE"/>
    <property type="match status" value="1"/>
</dbReference>
<dbReference type="InterPro" id="IPR015424">
    <property type="entry name" value="PyrdxlP-dep_Trfase"/>
</dbReference>
<evidence type="ECO:0000256" key="10">
    <source>
        <dbReference type="ARBA" id="ARBA00050776"/>
    </source>
</evidence>
<organism evidence="12 13">
    <name type="scientific">Bradyrhizobium zhanjiangense</name>
    <dbReference type="NCBI Taxonomy" id="1325107"/>
    <lineage>
        <taxon>Bacteria</taxon>
        <taxon>Pseudomonadati</taxon>
        <taxon>Pseudomonadota</taxon>
        <taxon>Alphaproteobacteria</taxon>
        <taxon>Hyphomicrobiales</taxon>
        <taxon>Nitrobacteraceae</taxon>
        <taxon>Bradyrhizobium</taxon>
    </lineage>
</organism>
<dbReference type="PANTHER" id="PTHR11601">
    <property type="entry name" value="CYSTEINE DESULFURYLASE FAMILY MEMBER"/>
    <property type="match status" value="1"/>
</dbReference>
<accession>A0A4V1KVC8</accession>
<feature type="domain" description="Aminotransferase class V" evidence="11">
    <location>
        <begin position="5"/>
        <end position="364"/>
    </location>
</feature>
<dbReference type="Proteomes" id="UP000290174">
    <property type="component" value="Unassembled WGS sequence"/>
</dbReference>
<proteinExistence type="inferred from homology"/>
<dbReference type="InterPro" id="IPR015421">
    <property type="entry name" value="PyrdxlP-dep_Trfase_major"/>
</dbReference>
<evidence type="ECO:0000256" key="6">
    <source>
        <dbReference type="ARBA" id="ARBA00022723"/>
    </source>
</evidence>
<dbReference type="GO" id="GO:0031071">
    <property type="term" value="F:cysteine desulfurase activity"/>
    <property type="evidence" value="ECO:0007669"/>
    <property type="project" value="UniProtKB-EC"/>
</dbReference>
<name>A0A4V1KVC8_9BRAD</name>
<dbReference type="InterPro" id="IPR000192">
    <property type="entry name" value="Aminotrans_V_dom"/>
</dbReference>
<comment type="caution">
    <text evidence="12">The sequence shown here is derived from an EMBL/GenBank/DDBJ whole genome shotgun (WGS) entry which is preliminary data.</text>
</comment>
<evidence type="ECO:0000256" key="1">
    <source>
        <dbReference type="ARBA" id="ARBA00001933"/>
    </source>
</evidence>
<dbReference type="InterPro" id="IPR016454">
    <property type="entry name" value="Cysteine_dSase"/>
</dbReference>
<dbReference type="GO" id="GO:0051536">
    <property type="term" value="F:iron-sulfur cluster binding"/>
    <property type="evidence" value="ECO:0007669"/>
    <property type="project" value="UniProtKB-KW"/>
</dbReference>
<evidence type="ECO:0000256" key="9">
    <source>
        <dbReference type="ARBA" id="ARBA00023014"/>
    </source>
</evidence>
<evidence type="ECO:0000256" key="8">
    <source>
        <dbReference type="ARBA" id="ARBA00023004"/>
    </source>
</evidence>
<evidence type="ECO:0000256" key="4">
    <source>
        <dbReference type="ARBA" id="ARBA00013558"/>
    </source>
</evidence>
<dbReference type="InterPro" id="IPR015422">
    <property type="entry name" value="PyrdxlP-dep_Trfase_small"/>
</dbReference>
<evidence type="ECO:0000256" key="5">
    <source>
        <dbReference type="ARBA" id="ARBA00022679"/>
    </source>
</evidence>
<evidence type="ECO:0000256" key="3">
    <source>
        <dbReference type="ARBA" id="ARBA00006490"/>
    </source>
</evidence>
<dbReference type="GO" id="GO:0046872">
    <property type="term" value="F:metal ion binding"/>
    <property type="evidence" value="ECO:0007669"/>
    <property type="project" value="UniProtKB-KW"/>
</dbReference>
<dbReference type="Gene3D" id="3.40.640.10">
    <property type="entry name" value="Type I PLP-dependent aspartate aminotransferase-like (Major domain)"/>
    <property type="match status" value="1"/>
</dbReference>
<dbReference type="RefSeq" id="WP_128934095.1">
    <property type="nucleotide sequence ID" value="NZ_CP022221.1"/>
</dbReference>
<gene>
    <name evidence="12" type="ORF">EAS61_29260</name>
</gene>
<reference evidence="12 13" key="1">
    <citation type="submission" date="2018-11" db="EMBL/GenBank/DDBJ databases">
        <title>Bradyrhizobium sp. nov., isolated from effective nodules of peanut in China.</title>
        <authorList>
            <person name="Li Y."/>
        </authorList>
    </citation>
    <scope>NUCLEOTIDE SEQUENCE [LARGE SCALE GENOMIC DNA]</scope>
    <source>
        <strain evidence="12 13">CCBAU 51770</strain>
    </source>
</reference>
<evidence type="ECO:0000259" key="11">
    <source>
        <dbReference type="Pfam" id="PF00266"/>
    </source>
</evidence>
<dbReference type="Gene3D" id="3.90.1150.10">
    <property type="entry name" value="Aspartate Aminotransferase, domain 1"/>
    <property type="match status" value="1"/>
</dbReference>
<keyword evidence="7" id="KW-0663">Pyridoxal phosphate</keyword>
<dbReference type="EMBL" id="RKMK01000036">
    <property type="protein sequence ID" value="RXG88431.1"/>
    <property type="molecule type" value="Genomic_DNA"/>
</dbReference>
<protein>
    <recommendedName>
        <fullName evidence="4">Cysteine desulfurase</fullName>
    </recommendedName>
</protein>
<evidence type="ECO:0000313" key="13">
    <source>
        <dbReference type="Proteomes" id="UP000290174"/>
    </source>
</evidence>
<comment type="catalytic activity">
    <reaction evidence="10">
        <text>(sulfur carrier)-H + L-cysteine = (sulfur carrier)-SH + L-alanine</text>
        <dbReference type="Rhea" id="RHEA:43892"/>
        <dbReference type="Rhea" id="RHEA-COMP:14737"/>
        <dbReference type="Rhea" id="RHEA-COMP:14739"/>
        <dbReference type="ChEBI" id="CHEBI:29917"/>
        <dbReference type="ChEBI" id="CHEBI:35235"/>
        <dbReference type="ChEBI" id="CHEBI:57972"/>
        <dbReference type="ChEBI" id="CHEBI:64428"/>
        <dbReference type="EC" id="2.8.1.7"/>
    </reaction>
</comment>
<comment type="similarity">
    <text evidence="3">Belongs to the class-V pyridoxal-phosphate-dependent aminotransferase family. NifS/IscS subfamily.</text>
</comment>
<sequence>MPTRVYLDWNATTPLRAQARAAMLAAYDLIGNPSSVHAEGREARRLVEEARATLATAAGALPRNVIFTSAGTEANGLALSPGLRGPTGGPVERLLVSAVEHASVLAGGRFPADKIGQIRVSRSGVVDLEDLRDQLGGGPPALASIMAANNETGALQPVAEAARIVHEAGGLLHVDAIQALGKIPFDIKTVGADLATFSAHKIGGPKGVGALVVAEGLAGLEPVLRGGGQELNRRAGTENVAGIAGFGAAIKAALQALPEDAKRMATLRDHLENGLRAVAGVMVFADNVERLPNTVLFTTPGLKAETAVIGFDLAGVAVSSGSACSSGKVQPSHVLSAMGYDPIVAQGAVRLSLGWSTELEEINRALEAWRKLGNNLLKG</sequence>
<dbReference type="PIRSF" id="PIRSF005572">
    <property type="entry name" value="NifS"/>
    <property type="match status" value="1"/>
</dbReference>
<keyword evidence="5" id="KW-0808">Transferase</keyword>
<dbReference type="Gene3D" id="1.10.260.50">
    <property type="match status" value="1"/>
</dbReference>
<keyword evidence="9" id="KW-0411">Iron-sulfur</keyword>
<keyword evidence="8" id="KW-0408">Iron</keyword>
<comment type="function">
    <text evidence="2">Catalyzes the removal of elemental sulfur atoms from cysteine to produce alanine. Seems to participate in the biosynthesis of the nitrogenase metalloclusters by providing the inorganic sulfur required for the Fe-S core formation.</text>
</comment>
<evidence type="ECO:0000313" key="12">
    <source>
        <dbReference type="EMBL" id="RXG88431.1"/>
    </source>
</evidence>
<dbReference type="SUPFAM" id="SSF53383">
    <property type="entry name" value="PLP-dependent transferases"/>
    <property type="match status" value="1"/>
</dbReference>
<comment type="cofactor">
    <cofactor evidence="1">
        <name>pyridoxal 5'-phosphate</name>
        <dbReference type="ChEBI" id="CHEBI:597326"/>
    </cofactor>
</comment>